<dbReference type="KEGG" id="frx:F7310_05910"/>
<evidence type="ECO:0000256" key="2">
    <source>
        <dbReference type="ARBA" id="ARBA00022539"/>
    </source>
</evidence>
<organism evidence="6 7">
    <name type="scientific">Francisella uliginis</name>
    <dbReference type="NCBI Taxonomy" id="573570"/>
    <lineage>
        <taxon>Bacteria</taxon>
        <taxon>Pseudomonadati</taxon>
        <taxon>Pseudomonadota</taxon>
        <taxon>Gammaproteobacteria</taxon>
        <taxon>Thiotrichales</taxon>
        <taxon>Francisellaceae</taxon>
        <taxon>Francisella</taxon>
    </lineage>
</organism>
<evidence type="ECO:0000256" key="1">
    <source>
        <dbReference type="ARBA" id="ARBA00012468"/>
    </source>
</evidence>
<dbReference type="EC" id="2.3.2.15" evidence="1"/>
<dbReference type="InterPro" id="IPR038156">
    <property type="entry name" value="PCS_N_sf"/>
</dbReference>
<dbReference type="EMBL" id="CP016796">
    <property type="protein sequence ID" value="API86918.1"/>
    <property type="molecule type" value="Genomic_DNA"/>
</dbReference>
<proteinExistence type="predicted"/>
<dbReference type="AlphaFoldDB" id="A0A1L4BSV4"/>
<keyword evidence="3" id="KW-0808">Transferase</keyword>
<sequence length="246" mass="27780">MNRIILFFILIFSFSVSIYAKPLTLPSNTIAFSSLQGQKLLKTAPEKYSQQYWQLAKYFTTENGTTFCGPASDVMVLNALGIQPALAPAHMQYSIFDQNNIFYNKNLIKDKITPQLVYARGLTIEQTAKIINEQDTIGSKVQAKVFHANEFKNEKDFKNKLLNSMKAGKYIIINYKRADMGAQGGGHFSPLAAYNPSKDMWLLMDVARYKYPPAWIKTSDLYKAIQAKDSTSHKPRGVIIVSKKNS</sequence>
<dbReference type="Pfam" id="PF05023">
    <property type="entry name" value="Phytochelatin"/>
    <property type="match status" value="1"/>
</dbReference>
<dbReference type="InterPro" id="IPR038765">
    <property type="entry name" value="Papain-like_cys_pep_sf"/>
</dbReference>
<dbReference type="InterPro" id="IPR007719">
    <property type="entry name" value="PCS_N"/>
</dbReference>
<dbReference type="Proteomes" id="UP000184222">
    <property type="component" value="Chromosome"/>
</dbReference>
<evidence type="ECO:0000313" key="7">
    <source>
        <dbReference type="Proteomes" id="UP000184222"/>
    </source>
</evidence>
<dbReference type="SUPFAM" id="SSF54001">
    <property type="entry name" value="Cysteine proteinases"/>
    <property type="match status" value="1"/>
</dbReference>
<evidence type="ECO:0000259" key="5">
    <source>
        <dbReference type="PROSITE" id="PS51443"/>
    </source>
</evidence>
<dbReference type="PANTHER" id="PTHR33447">
    <property type="entry name" value="GLUTATHIONE GAMMA-GLUTAMYLCYSTEINYLTRANSFERASE"/>
    <property type="match status" value="1"/>
</dbReference>
<name>A0A1L4BSV4_9GAMM</name>
<dbReference type="GO" id="GO:0010038">
    <property type="term" value="P:response to metal ion"/>
    <property type="evidence" value="ECO:0007669"/>
    <property type="project" value="InterPro"/>
</dbReference>
<dbReference type="GO" id="GO:0016756">
    <property type="term" value="F:glutathione gamma-glutamylcysteinyltransferase activity"/>
    <property type="evidence" value="ECO:0007669"/>
    <property type="project" value="UniProtKB-EC"/>
</dbReference>
<accession>A0A1L4BSV4</accession>
<keyword evidence="2" id="KW-0104">Cadmium</keyword>
<dbReference type="Gene3D" id="3.90.70.30">
    <property type="entry name" value="Phytochelatin synthase, N-terminal domain"/>
    <property type="match status" value="1"/>
</dbReference>
<dbReference type="GO" id="GO:0046938">
    <property type="term" value="P:phytochelatin biosynthetic process"/>
    <property type="evidence" value="ECO:0007669"/>
    <property type="project" value="InterPro"/>
</dbReference>
<protein>
    <recommendedName>
        <fullName evidence="1">glutathione gamma-glutamylcysteinyltransferase</fullName>
        <ecNumber evidence="1">2.3.2.15</ecNumber>
    </recommendedName>
</protein>
<keyword evidence="4" id="KW-0479">Metal-binding</keyword>
<dbReference type="RefSeq" id="WP_072712487.1">
    <property type="nucleotide sequence ID" value="NZ_CP016796.1"/>
</dbReference>
<dbReference type="InterPro" id="IPR040409">
    <property type="entry name" value="PCS-like"/>
</dbReference>
<feature type="domain" description="Peptidase C83" evidence="5">
    <location>
        <begin position="13"/>
        <end position="246"/>
    </location>
</feature>
<evidence type="ECO:0000313" key="6">
    <source>
        <dbReference type="EMBL" id="API86918.1"/>
    </source>
</evidence>
<dbReference type="GO" id="GO:0046872">
    <property type="term" value="F:metal ion binding"/>
    <property type="evidence" value="ECO:0007669"/>
    <property type="project" value="UniProtKB-KW"/>
</dbReference>
<evidence type="ECO:0000256" key="4">
    <source>
        <dbReference type="ARBA" id="ARBA00022723"/>
    </source>
</evidence>
<keyword evidence="7" id="KW-1185">Reference proteome</keyword>
<dbReference type="STRING" id="573570.F7310_05910"/>
<dbReference type="OrthoDB" id="8560621at2"/>
<dbReference type="PROSITE" id="PS51443">
    <property type="entry name" value="PCS"/>
    <property type="match status" value="1"/>
</dbReference>
<evidence type="ECO:0000256" key="3">
    <source>
        <dbReference type="ARBA" id="ARBA00022679"/>
    </source>
</evidence>
<reference evidence="6 7" key="1">
    <citation type="journal article" date="2016" name="Appl. Environ. Microbiol.">
        <title>Whole genome relationships among Francisella bacteria of diverse origin define new species and provide specific regions for detection.</title>
        <authorList>
            <person name="Challacombe J.F."/>
            <person name="Petersen J.M."/>
            <person name="Gallegos-Graves V."/>
            <person name="Hodge D."/>
            <person name="Pillai S."/>
            <person name="Kuske C.R."/>
        </authorList>
    </citation>
    <scope>NUCLEOTIDE SEQUENCE [LARGE SCALE GENOMIC DNA]</scope>
    <source>
        <strain evidence="7">TX07-7310</strain>
    </source>
</reference>
<gene>
    <name evidence="6" type="ORF">F7310_05910</name>
</gene>